<evidence type="ECO:0000313" key="2">
    <source>
        <dbReference type="Proteomes" id="UP000053961"/>
    </source>
</evidence>
<protein>
    <submittedName>
        <fullName evidence="1">Uncharacterized protein</fullName>
    </submittedName>
</protein>
<gene>
    <name evidence="1" type="ORF">XE07_0841</name>
</gene>
<sequence>MTIPCRPFRCRAPGAGPPGGRLAEGRALLCPHHRCHFLAKVAIKAAHETRSRSPCDLFRHHDHEERVEEIPEDALYHHRVLAEPHRVNPRQDRETEVEALASRRRDGTIVDGKIFKKKLAFHPRSGISGGRYIPCSVMIADTRSRGVASKAGL</sequence>
<dbReference type="Proteomes" id="UP000053961">
    <property type="component" value="Unassembled WGS sequence"/>
</dbReference>
<proteinExistence type="predicted"/>
<evidence type="ECO:0000313" key="1">
    <source>
        <dbReference type="EMBL" id="KUK96755.1"/>
    </source>
</evidence>
<comment type="caution">
    <text evidence="1">The sequence shown here is derived from an EMBL/GenBank/DDBJ whole genome shotgun (WGS) entry which is preliminary data.</text>
</comment>
<reference evidence="2" key="1">
    <citation type="journal article" date="2015" name="MBio">
        <title>Genome-Resolved Metagenomic Analysis Reveals Roles for Candidate Phyla and Other Microbial Community Members in Biogeochemical Transformations in Oil Reservoirs.</title>
        <authorList>
            <person name="Hu P."/>
            <person name="Tom L."/>
            <person name="Singh A."/>
            <person name="Thomas B.C."/>
            <person name="Baker B.J."/>
            <person name="Piceno Y.M."/>
            <person name="Andersen G.L."/>
            <person name="Banfield J.F."/>
        </authorList>
    </citation>
    <scope>NUCLEOTIDE SEQUENCE [LARGE SCALE GENOMIC DNA]</scope>
</reference>
<name>A0A101IK43_9EURY</name>
<accession>A0A101IK43</accession>
<organism evidence="1 2">
    <name type="scientific">Methanothrix harundinacea</name>
    <dbReference type="NCBI Taxonomy" id="301375"/>
    <lineage>
        <taxon>Archaea</taxon>
        <taxon>Methanobacteriati</taxon>
        <taxon>Methanobacteriota</taxon>
        <taxon>Stenosarchaea group</taxon>
        <taxon>Methanomicrobia</taxon>
        <taxon>Methanotrichales</taxon>
        <taxon>Methanotrichaceae</taxon>
        <taxon>Methanothrix</taxon>
    </lineage>
</organism>
<dbReference type="EMBL" id="LGHB01000008">
    <property type="protein sequence ID" value="KUK96755.1"/>
    <property type="molecule type" value="Genomic_DNA"/>
</dbReference>
<dbReference type="AlphaFoldDB" id="A0A101IK43"/>